<dbReference type="SUPFAM" id="SSF55174">
    <property type="entry name" value="Alpha-L RNA-binding motif"/>
    <property type="match status" value="1"/>
</dbReference>
<dbReference type="GO" id="GO:0000455">
    <property type="term" value="P:enzyme-directed rRNA pseudouridine synthesis"/>
    <property type="evidence" value="ECO:0007669"/>
    <property type="project" value="UniProtKB-ARBA"/>
</dbReference>
<evidence type="ECO:0000313" key="12">
    <source>
        <dbReference type="Proteomes" id="UP000192342"/>
    </source>
</evidence>
<evidence type="ECO:0000256" key="5">
    <source>
        <dbReference type="ARBA" id="ARBA00036944"/>
    </source>
</evidence>
<dbReference type="FunFam" id="3.30.70.1560:FF:000001">
    <property type="entry name" value="Pseudouridine synthase"/>
    <property type="match status" value="1"/>
</dbReference>
<dbReference type="PROSITE" id="PS01149">
    <property type="entry name" value="PSI_RSU"/>
    <property type="match status" value="1"/>
</dbReference>
<evidence type="ECO:0000256" key="1">
    <source>
        <dbReference type="ARBA" id="ARBA00008348"/>
    </source>
</evidence>
<evidence type="ECO:0000256" key="2">
    <source>
        <dbReference type="ARBA" id="ARBA00022552"/>
    </source>
</evidence>
<keyword evidence="4 8" id="KW-0413">Isomerase</keyword>
<dbReference type="Gene3D" id="3.10.290.10">
    <property type="entry name" value="RNA-binding S4 domain"/>
    <property type="match status" value="1"/>
</dbReference>
<dbReference type="OrthoDB" id="9807213at2"/>
<dbReference type="InterPro" id="IPR042092">
    <property type="entry name" value="PsdUridine_s_RsuA/RluB/E/F_cat"/>
</dbReference>
<name>A0A1Y1SF53_9GAMM</name>
<comment type="caution">
    <text evidence="11">The sequence shown here is derived from an EMBL/GenBank/DDBJ whole genome shotgun (WGS) entry which is preliminary data.</text>
</comment>
<keyword evidence="3 7" id="KW-0694">RNA-binding</keyword>
<evidence type="ECO:0000256" key="3">
    <source>
        <dbReference type="ARBA" id="ARBA00022884"/>
    </source>
</evidence>
<evidence type="ECO:0000256" key="7">
    <source>
        <dbReference type="PROSITE-ProRule" id="PRU00182"/>
    </source>
</evidence>
<comment type="function">
    <text evidence="6">Responsible for synthesis of pseudouridine from uracil-2605 in 23S ribosomal RNA.</text>
</comment>
<dbReference type="GO" id="GO:0160139">
    <property type="term" value="F:23S rRNA pseudouridine(2605) synthase activity"/>
    <property type="evidence" value="ECO:0007669"/>
    <property type="project" value="UniProtKB-EC"/>
</dbReference>
<dbReference type="EMBL" id="AQQV01000001">
    <property type="protein sequence ID" value="ORE88292.1"/>
    <property type="molecule type" value="Genomic_DNA"/>
</dbReference>
<dbReference type="InterPro" id="IPR006145">
    <property type="entry name" value="PsdUridine_synth_RsuA/RluA"/>
</dbReference>
<dbReference type="Gene3D" id="3.30.70.1560">
    <property type="entry name" value="Alpha-L RNA-binding motif"/>
    <property type="match status" value="1"/>
</dbReference>
<organism evidence="11 12">
    <name type="scientific">Oceanococcus atlanticus</name>
    <dbReference type="NCBI Taxonomy" id="1317117"/>
    <lineage>
        <taxon>Bacteria</taxon>
        <taxon>Pseudomonadati</taxon>
        <taxon>Pseudomonadota</taxon>
        <taxon>Gammaproteobacteria</taxon>
        <taxon>Chromatiales</taxon>
        <taxon>Oceanococcaceae</taxon>
        <taxon>Oceanococcus</taxon>
    </lineage>
</organism>
<protein>
    <recommendedName>
        <fullName evidence="8">Pseudouridine synthase</fullName>
        <ecNumber evidence="8">5.4.99.-</ecNumber>
    </recommendedName>
</protein>
<evidence type="ECO:0000256" key="9">
    <source>
        <dbReference type="SAM" id="MobiDB-lite"/>
    </source>
</evidence>
<dbReference type="PANTHER" id="PTHR47683">
    <property type="entry name" value="PSEUDOURIDINE SYNTHASE FAMILY PROTEIN-RELATED"/>
    <property type="match status" value="1"/>
</dbReference>
<feature type="domain" description="RNA-binding S4" evidence="10">
    <location>
        <begin position="46"/>
        <end position="107"/>
    </location>
</feature>
<proteinExistence type="inferred from homology"/>
<feature type="region of interest" description="Disordered" evidence="9">
    <location>
        <begin position="1"/>
        <end position="46"/>
    </location>
</feature>
<comment type="catalytic activity">
    <reaction evidence="5">
        <text>uridine(2605) in 23S rRNA = pseudouridine(2605) in 23S rRNA</text>
        <dbReference type="Rhea" id="RHEA:42520"/>
        <dbReference type="Rhea" id="RHEA-COMP:10095"/>
        <dbReference type="Rhea" id="RHEA-COMP:10096"/>
        <dbReference type="ChEBI" id="CHEBI:65314"/>
        <dbReference type="ChEBI" id="CHEBI:65315"/>
        <dbReference type="EC" id="5.4.99.22"/>
    </reaction>
</comment>
<sequence>MKKRNPSPNPNSRRQIKKRQDTERAEVAAPKRARSLRPPVSKAPPERLQKFLAQHGYGSRRQAEDWIRAGRIRVNGQPAELGQKVTPTDRITLDGRTLRFTPPENQTIVYRKRVGEIVTRKDPQGRPTVFQRLPKLSAGRWVAVGRLDLNTSGLMLFTTDGELARRLMHPSSQIAREYAVRVIGDINDDTLRQLREGIELEDGFAAFDSLVDQGSEGANRWYHVTVSEGRNRIVRRLWEAMDCQVSRLIRVRFGPITLPNNLASGRSRPLDRQELKALHQLVAKSPGSATKDD</sequence>
<keyword evidence="12" id="KW-1185">Reference proteome</keyword>
<evidence type="ECO:0000313" key="11">
    <source>
        <dbReference type="EMBL" id="ORE88292.1"/>
    </source>
</evidence>
<dbReference type="InterPro" id="IPR020103">
    <property type="entry name" value="PsdUridine_synth_cat_dom_sf"/>
</dbReference>
<dbReference type="InterPro" id="IPR002942">
    <property type="entry name" value="S4_RNA-bd"/>
</dbReference>
<dbReference type="SMART" id="SM00363">
    <property type="entry name" value="S4"/>
    <property type="match status" value="1"/>
</dbReference>
<dbReference type="EC" id="5.4.99.-" evidence="8"/>
<accession>A0A1Y1SF53</accession>
<dbReference type="Pfam" id="PF01479">
    <property type="entry name" value="S4"/>
    <property type="match status" value="1"/>
</dbReference>
<evidence type="ECO:0000256" key="8">
    <source>
        <dbReference type="RuleBase" id="RU003887"/>
    </source>
</evidence>
<dbReference type="SUPFAM" id="SSF55120">
    <property type="entry name" value="Pseudouridine synthase"/>
    <property type="match status" value="1"/>
</dbReference>
<dbReference type="InterPro" id="IPR020094">
    <property type="entry name" value="TruA/RsuA/RluB/E/F_N"/>
</dbReference>
<keyword evidence="2" id="KW-0698">rRNA processing</keyword>
<dbReference type="Pfam" id="PF00849">
    <property type="entry name" value="PseudoU_synth_2"/>
    <property type="match status" value="1"/>
</dbReference>
<dbReference type="Gene3D" id="3.30.70.580">
    <property type="entry name" value="Pseudouridine synthase I, catalytic domain, N-terminal subdomain"/>
    <property type="match status" value="1"/>
</dbReference>
<reference evidence="11 12" key="1">
    <citation type="submission" date="2013-04" db="EMBL/GenBank/DDBJ databases">
        <title>Oceanococcus atlanticus 22II-S10r2 Genome Sequencing.</title>
        <authorList>
            <person name="Lai Q."/>
            <person name="Li G."/>
            <person name="Shao Z."/>
        </authorList>
    </citation>
    <scope>NUCLEOTIDE SEQUENCE [LARGE SCALE GENOMIC DNA]</scope>
    <source>
        <strain evidence="11 12">22II-S10r2</strain>
    </source>
</reference>
<dbReference type="FunFam" id="3.30.70.580:FF:000009">
    <property type="entry name" value="Pseudouridine synthase"/>
    <property type="match status" value="1"/>
</dbReference>
<dbReference type="InterPro" id="IPR000748">
    <property type="entry name" value="PsdUridine_synth_RsuA/RluB/E/F"/>
</dbReference>
<dbReference type="CDD" id="cd02556">
    <property type="entry name" value="PseudoU_synth_RluB"/>
    <property type="match status" value="1"/>
</dbReference>
<dbReference type="FunFam" id="3.10.290.10:FF:000003">
    <property type="entry name" value="Pseudouridine synthase"/>
    <property type="match status" value="1"/>
</dbReference>
<evidence type="ECO:0000256" key="4">
    <source>
        <dbReference type="ARBA" id="ARBA00023235"/>
    </source>
</evidence>
<gene>
    <name evidence="11" type="ORF">ATO7_00415</name>
</gene>
<dbReference type="NCBIfam" id="NF007976">
    <property type="entry name" value="PRK10700.1"/>
    <property type="match status" value="1"/>
</dbReference>
<dbReference type="NCBIfam" id="TIGR00093">
    <property type="entry name" value="pseudouridine synthase"/>
    <property type="match status" value="1"/>
</dbReference>
<dbReference type="GO" id="GO:0003723">
    <property type="term" value="F:RNA binding"/>
    <property type="evidence" value="ECO:0007669"/>
    <property type="project" value="UniProtKB-KW"/>
</dbReference>
<dbReference type="PANTHER" id="PTHR47683:SF3">
    <property type="entry name" value="RIBOSOMAL LARGE SUBUNIT PSEUDOURIDINE SYNTHASE B"/>
    <property type="match status" value="1"/>
</dbReference>
<dbReference type="CDD" id="cd00165">
    <property type="entry name" value="S4"/>
    <property type="match status" value="1"/>
</dbReference>
<dbReference type="AlphaFoldDB" id="A0A1Y1SF53"/>
<dbReference type="GO" id="GO:0005829">
    <property type="term" value="C:cytosol"/>
    <property type="evidence" value="ECO:0007669"/>
    <property type="project" value="UniProtKB-ARBA"/>
</dbReference>
<dbReference type="InterPro" id="IPR050343">
    <property type="entry name" value="RsuA_PseudoU_synthase"/>
</dbReference>
<dbReference type="Proteomes" id="UP000192342">
    <property type="component" value="Unassembled WGS sequence"/>
</dbReference>
<comment type="similarity">
    <text evidence="1 8">Belongs to the pseudouridine synthase RsuA family.</text>
</comment>
<dbReference type="InterPro" id="IPR018496">
    <property type="entry name" value="PsdUridine_synth_RsuA/RluB_CS"/>
</dbReference>
<dbReference type="InterPro" id="IPR036986">
    <property type="entry name" value="S4_RNA-bd_sf"/>
</dbReference>
<evidence type="ECO:0000259" key="10">
    <source>
        <dbReference type="SMART" id="SM00363"/>
    </source>
</evidence>
<dbReference type="STRING" id="1317117.ATO7_00415"/>
<evidence type="ECO:0000256" key="6">
    <source>
        <dbReference type="ARBA" id="ARBA00037383"/>
    </source>
</evidence>
<dbReference type="PROSITE" id="PS50889">
    <property type="entry name" value="S4"/>
    <property type="match status" value="1"/>
</dbReference>
<dbReference type="RefSeq" id="WP_083558949.1">
    <property type="nucleotide sequence ID" value="NZ_AQQV01000001.1"/>
</dbReference>